<dbReference type="AlphaFoldDB" id="A0A9W6UTD1"/>
<evidence type="ECO:0008006" key="4">
    <source>
        <dbReference type="Google" id="ProtNLM"/>
    </source>
</evidence>
<sequence>MRARTTVTADALHTQRTHARFLVEEKTHYLLVVKANQPELHRRLRPLPWKDTTARRYDRETGHGRKETRVTRALTITGLRLDFLQRLSRLTRSQWTIENRLHFVTLRATGHRNIAARLRHASYEPSTPPARPAGPSLTNTPTRSPDMIRSPIERPFQASTEAHSVASAPETRESPLTSRQGAFSE</sequence>
<protein>
    <recommendedName>
        <fullName evidence="4">Transposase IS4-like domain-containing protein</fullName>
    </recommendedName>
</protein>
<dbReference type="RefSeq" id="WP_051778766.1">
    <property type="nucleotide sequence ID" value="NZ_BSRX01000089.1"/>
</dbReference>
<evidence type="ECO:0000256" key="1">
    <source>
        <dbReference type="SAM" id="MobiDB-lite"/>
    </source>
</evidence>
<dbReference type="Proteomes" id="UP001165143">
    <property type="component" value="Unassembled WGS sequence"/>
</dbReference>
<evidence type="ECO:0000313" key="2">
    <source>
        <dbReference type="EMBL" id="GLW59518.1"/>
    </source>
</evidence>
<comment type="caution">
    <text evidence="2">The sequence shown here is derived from an EMBL/GenBank/DDBJ whole genome shotgun (WGS) entry which is preliminary data.</text>
</comment>
<feature type="compositionally biased region" description="Polar residues" evidence="1">
    <location>
        <begin position="174"/>
        <end position="185"/>
    </location>
</feature>
<gene>
    <name evidence="2" type="ORF">Kpho01_75280</name>
</gene>
<name>A0A9W6UTD1_9ACTN</name>
<dbReference type="EMBL" id="BSRX01000089">
    <property type="protein sequence ID" value="GLW59518.1"/>
    <property type="molecule type" value="Genomic_DNA"/>
</dbReference>
<reference evidence="2" key="1">
    <citation type="submission" date="2023-02" db="EMBL/GenBank/DDBJ databases">
        <title>Kitasatospora phosalacinea NBRC 14362.</title>
        <authorList>
            <person name="Ichikawa N."/>
            <person name="Sato H."/>
            <person name="Tonouchi N."/>
        </authorList>
    </citation>
    <scope>NUCLEOTIDE SEQUENCE</scope>
    <source>
        <strain evidence="2">NBRC 14362</strain>
    </source>
</reference>
<accession>A0A9W6UTD1</accession>
<organism evidence="2 3">
    <name type="scientific">Kitasatospora phosalacinea</name>
    <dbReference type="NCBI Taxonomy" id="2065"/>
    <lineage>
        <taxon>Bacteria</taxon>
        <taxon>Bacillati</taxon>
        <taxon>Actinomycetota</taxon>
        <taxon>Actinomycetes</taxon>
        <taxon>Kitasatosporales</taxon>
        <taxon>Streptomycetaceae</taxon>
        <taxon>Kitasatospora</taxon>
    </lineage>
</organism>
<feature type="region of interest" description="Disordered" evidence="1">
    <location>
        <begin position="121"/>
        <end position="185"/>
    </location>
</feature>
<proteinExistence type="predicted"/>
<evidence type="ECO:0000313" key="3">
    <source>
        <dbReference type="Proteomes" id="UP001165143"/>
    </source>
</evidence>